<evidence type="ECO:0000313" key="1">
    <source>
        <dbReference type="EMBL" id="GLR66628.1"/>
    </source>
</evidence>
<evidence type="ECO:0008006" key="3">
    <source>
        <dbReference type="Google" id="ProtNLM"/>
    </source>
</evidence>
<gene>
    <name evidence="1" type="ORF">GCM10010909_13080</name>
</gene>
<dbReference type="EMBL" id="BSOS01000029">
    <property type="protein sequence ID" value="GLR66628.1"/>
    <property type="molecule type" value="Genomic_DNA"/>
</dbReference>
<sequence>MNLYDGSTVGNNLEINLDITASYSGQYRVQSPSKLLVSGATNANGNDGDANFRHGLVGNTFSVLPVLDIKDNSFGMHFSGEYFINTVYLGTNQNNQASTVNPVVAKNTDFAKETRIADGHNGRMLDAFVYDGWDFGGGQRITLKAGQQTLFWGQSLFYGVNGISGGQAPIDSIAAENLVNPQVQQIFLPVGQIVATYQPDETYTIQGYYQYQWEPYSLPGVGSYFSPSDVVGPGGYRIIIPLGPLGTAYLHNDKPLTPERQNGQFGLSLQATYDNYDLGLFGERFDAKTPEVSTVINLVPSHLPLGYPQTLPNGGSYREYYGRDIWLGGASASTTIGVTNVAAEASVRAHQPLVSTGTTVYTFNGLGSTYTGNANSDPGYSVGDTTTELLSAIYGSPALKYDPGGVTVIAEIEYVDVFHVTRHKDLLAPGRNAAASAFDIQVNPQYLNVLPSLNLAFPVSISYNYLGNSQMDGSMQHGTGSYSAGVSATYRQVWDATLSYVGYFGSINPGVTLNTSQMADRGYLSLNLQHTF</sequence>
<dbReference type="Proteomes" id="UP001156641">
    <property type="component" value="Unassembled WGS sequence"/>
</dbReference>
<name>A0ABQ6A5Q9_9PROT</name>
<protein>
    <recommendedName>
        <fullName evidence="3">DUF1302 domain-containing protein</fullName>
    </recommendedName>
</protein>
<proteinExistence type="predicted"/>
<accession>A0ABQ6A5Q9</accession>
<reference evidence="2" key="1">
    <citation type="journal article" date="2019" name="Int. J. Syst. Evol. Microbiol.">
        <title>The Global Catalogue of Microorganisms (GCM) 10K type strain sequencing project: providing services to taxonomists for standard genome sequencing and annotation.</title>
        <authorList>
            <consortium name="The Broad Institute Genomics Platform"/>
            <consortium name="The Broad Institute Genome Sequencing Center for Infectious Disease"/>
            <person name="Wu L."/>
            <person name="Ma J."/>
        </authorList>
    </citation>
    <scope>NUCLEOTIDE SEQUENCE [LARGE SCALE GENOMIC DNA]</scope>
    <source>
        <strain evidence="2">NBRC 112502</strain>
    </source>
</reference>
<organism evidence="1 2">
    <name type="scientific">Acidocella aquatica</name>
    <dbReference type="NCBI Taxonomy" id="1922313"/>
    <lineage>
        <taxon>Bacteria</taxon>
        <taxon>Pseudomonadati</taxon>
        <taxon>Pseudomonadota</taxon>
        <taxon>Alphaproteobacteria</taxon>
        <taxon>Acetobacterales</taxon>
        <taxon>Acidocellaceae</taxon>
        <taxon>Acidocella</taxon>
    </lineage>
</organism>
<dbReference type="InterPro" id="IPR010727">
    <property type="entry name" value="DUF1302"/>
</dbReference>
<keyword evidence="2" id="KW-1185">Reference proteome</keyword>
<evidence type="ECO:0000313" key="2">
    <source>
        <dbReference type="Proteomes" id="UP001156641"/>
    </source>
</evidence>
<dbReference type="Pfam" id="PF06980">
    <property type="entry name" value="DUF1302"/>
    <property type="match status" value="1"/>
</dbReference>
<comment type="caution">
    <text evidence="1">The sequence shown here is derived from an EMBL/GenBank/DDBJ whole genome shotgun (WGS) entry which is preliminary data.</text>
</comment>